<evidence type="ECO:0000256" key="1">
    <source>
        <dbReference type="ARBA" id="ARBA00004370"/>
    </source>
</evidence>
<reference evidence="6 7" key="1">
    <citation type="submission" date="2024-07" db="EMBL/GenBank/DDBJ databases">
        <title>Chromosome-level genome assembly of the water stick insect Ranatra chinensis (Heteroptera: Nepidae).</title>
        <authorList>
            <person name="Liu X."/>
        </authorList>
    </citation>
    <scope>NUCLEOTIDE SEQUENCE [LARGE SCALE GENOMIC DNA]</scope>
    <source>
        <strain evidence="6">Cailab_2021Rc</strain>
        <tissue evidence="6">Muscle</tissue>
    </source>
</reference>
<feature type="domain" description="Receptor ligand binding region" evidence="5">
    <location>
        <begin position="2"/>
        <end position="79"/>
    </location>
</feature>
<dbReference type="AlphaFoldDB" id="A0ABD0Y6C2"/>
<dbReference type="GO" id="GO:0016020">
    <property type="term" value="C:membrane"/>
    <property type="evidence" value="ECO:0007669"/>
    <property type="project" value="UniProtKB-SubCell"/>
</dbReference>
<dbReference type="Proteomes" id="UP001558652">
    <property type="component" value="Unassembled WGS sequence"/>
</dbReference>
<protein>
    <recommendedName>
        <fullName evidence="5">Receptor ligand binding region domain-containing protein</fullName>
    </recommendedName>
</protein>
<sequence>SDAFIGPVCDYVIAPVARYAGVWKIPVLTAGGQVNHFVFKSDFPTLTRLMGSYLFVSEAMKQILNDFGWSAVGLLYYNYGINSNKGNSECHFMLGPVFTTLGHSSVHRSFNESATSKDFKDLLLTFSASSRSE</sequence>
<dbReference type="EMBL" id="JBFDAA010000013">
    <property type="protein sequence ID" value="KAL1122574.1"/>
    <property type="molecule type" value="Genomic_DNA"/>
</dbReference>
<dbReference type="SUPFAM" id="SSF53822">
    <property type="entry name" value="Periplasmic binding protein-like I"/>
    <property type="match status" value="1"/>
</dbReference>
<evidence type="ECO:0000313" key="6">
    <source>
        <dbReference type="EMBL" id="KAL1122574.1"/>
    </source>
</evidence>
<dbReference type="InterPro" id="IPR052612">
    <property type="entry name" value="ANP_Clearance_Receptor"/>
</dbReference>
<evidence type="ECO:0000313" key="7">
    <source>
        <dbReference type="Proteomes" id="UP001558652"/>
    </source>
</evidence>
<keyword evidence="7" id="KW-1185">Reference proteome</keyword>
<proteinExistence type="predicted"/>
<evidence type="ECO:0000256" key="3">
    <source>
        <dbReference type="ARBA" id="ARBA00022989"/>
    </source>
</evidence>
<gene>
    <name evidence="6" type="ORF">AAG570_002904</name>
</gene>
<dbReference type="Gene3D" id="3.40.50.2300">
    <property type="match status" value="1"/>
</dbReference>
<keyword evidence="4" id="KW-0472">Membrane</keyword>
<evidence type="ECO:0000256" key="4">
    <source>
        <dbReference type="ARBA" id="ARBA00023136"/>
    </source>
</evidence>
<dbReference type="PANTHER" id="PTHR44755">
    <property type="entry name" value="NATRIURETIC PEPTIDE RECEPTOR 3-RELATED"/>
    <property type="match status" value="1"/>
</dbReference>
<evidence type="ECO:0000259" key="5">
    <source>
        <dbReference type="Pfam" id="PF01094"/>
    </source>
</evidence>
<dbReference type="Pfam" id="PF01094">
    <property type="entry name" value="ANF_receptor"/>
    <property type="match status" value="1"/>
</dbReference>
<comment type="subcellular location">
    <subcellularLocation>
        <location evidence="1">Membrane</location>
    </subcellularLocation>
</comment>
<dbReference type="InterPro" id="IPR028082">
    <property type="entry name" value="Peripla_BP_I"/>
</dbReference>
<accession>A0ABD0Y6C2</accession>
<dbReference type="InterPro" id="IPR001828">
    <property type="entry name" value="ANF_lig-bd_rcpt"/>
</dbReference>
<keyword evidence="2" id="KW-0812">Transmembrane</keyword>
<feature type="non-terminal residue" evidence="6">
    <location>
        <position position="1"/>
    </location>
</feature>
<dbReference type="PANTHER" id="PTHR44755:SF8">
    <property type="entry name" value="RECEPTOR LIGAND BINDING REGION DOMAIN-CONTAINING PROTEIN"/>
    <property type="match status" value="1"/>
</dbReference>
<organism evidence="6 7">
    <name type="scientific">Ranatra chinensis</name>
    <dbReference type="NCBI Taxonomy" id="642074"/>
    <lineage>
        <taxon>Eukaryota</taxon>
        <taxon>Metazoa</taxon>
        <taxon>Ecdysozoa</taxon>
        <taxon>Arthropoda</taxon>
        <taxon>Hexapoda</taxon>
        <taxon>Insecta</taxon>
        <taxon>Pterygota</taxon>
        <taxon>Neoptera</taxon>
        <taxon>Paraneoptera</taxon>
        <taxon>Hemiptera</taxon>
        <taxon>Heteroptera</taxon>
        <taxon>Panheteroptera</taxon>
        <taxon>Nepomorpha</taxon>
        <taxon>Nepidae</taxon>
        <taxon>Ranatrinae</taxon>
        <taxon>Ranatra</taxon>
    </lineage>
</organism>
<comment type="caution">
    <text evidence="6">The sequence shown here is derived from an EMBL/GenBank/DDBJ whole genome shotgun (WGS) entry which is preliminary data.</text>
</comment>
<name>A0ABD0Y6C2_9HEMI</name>
<evidence type="ECO:0000256" key="2">
    <source>
        <dbReference type="ARBA" id="ARBA00022692"/>
    </source>
</evidence>
<keyword evidence="3" id="KW-1133">Transmembrane helix</keyword>